<sequence>MNDVNVFKELVDLKNRDHLSYENIGDAAGCVKSTVQKWFVKSHHVDERYLWGIANGVGDNRFKLAVLCYQTKLPSAMLNILSKYNSNSFSMLVGTQIEDADSDTAIVRLIQELSKPKPDELEIASCTNEMLDTGIMMILSAFETLNEYKIPIHRAVLERSYQGARS</sequence>
<name>A0A1P8Q2E2_9LACO</name>
<dbReference type="EMBL" id="CP019323">
    <property type="protein sequence ID" value="APX72043.1"/>
    <property type="molecule type" value="Genomic_DNA"/>
</dbReference>
<evidence type="ECO:0000313" key="2">
    <source>
        <dbReference type="Proteomes" id="UP000187499"/>
    </source>
</evidence>
<protein>
    <submittedName>
        <fullName evidence="1">Uncharacterized protein</fullName>
    </submittedName>
</protein>
<reference evidence="2" key="1">
    <citation type="submission" date="2016-12" db="EMBL/GenBank/DDBJ databases">
        <authorList>
            <person name="Jung M.Y."/>
            <person name="Lee S.H."/>
        </authorList>
    </citation>
    <scope>NUCLEOTIDE SEQUENCE [LARGE SCALE GENOMIC DNA]</scope>
    <source>
        <strain evidence="2">WiKim39</strain>
    </source>
</reference>
<dbReference type="AlphaFoldDB" id="A0A1P8Q2E2"/>
<proteinExistence type="predicted"/>
<organism evidence="1 2">
    <name type="scientific">Companilactobacillus allii</name>
    <dbReference type="NCBI Taxonomy" id="1847728"/>
    <lineage>
        <taxon>Bacteria</taxon>
        <taxon>Bacillati</taxon>
        <taxon>Bacillota</taxon>
        <taxon>Bacilli</taxon>
        <taxon>Lactobacillales</taxon>
        <taxon>Lactobacillaceae</taxon>
        <taxon>Companilactobacillus</taxon>
    </lineage>
</organism>
<keyword evidence="2" id="KW-1185">Reference proteome</keyword>
<gene>
    <name evidence="1" type="ORF">BTM29_05475</name>
</gene>
<dbReference type="KEGG" id="lalw:BTM29_05475"/>
<dbReference type="Proteomes" id="UP000187499">
    <property type="component" value="Chromosome"/>
</dbReference>
<evidence type="ECO:0000313" key="1">
    <source>
        <dbReference type="EMBL" id="APX72043.1"/>
    </source>
</evidence>
<dbReference type="STRING" id="1847728.BTM29_05475"/>
<accession>A0A1P8Q2E2</accession>